<reference evidence="7 8" key="1">
    <citation type="journal article" date="2015" name="Nature">
        <title>rRNA introns, odd ribosomes, and small enigmatic genomes across a large radiation of phyla.</title>
        <authorList>
            <person name="Brown C.T."/>
            <person name="Hug L.A."/>
            <person name="Thomas B.C."/>
            <person name="Sharon I."/>
            <person name="Castelle C.J."/>
            <person name="Singh A."/>
            <person name="Wilkins M.J."/>
            <person name="Williams K.H."/>
            <person name="Banfield J.F."/>
        </authorList>
    </citation>
    <scope>NUCLEOTIDE SEQUENCE [LARGE SCALE GENOMIC DNA]</scope>
</reference>
<dbReference type="InterPro" id="IPR029063">
    <property type="entry name" value="SAM-dependent_MTases_sf"/>
</dbReference>
<dbReference type="PANTHER" id="PTHR18895:SF74">
    <property type="entry name" value="MTRF1L RELEASE FACTOR GLUTAMINE METHYLTRANSFERASE"/>
    <property type="match status" value="1"/>
</dbReference>
<organism evidence="7 8">
    <name type="scientific">Candidatus Collierbacteria bacterium GW2011_GWC2_44_18</name>
    <dbReference type="NCBI Taxonomy" id="1618392"/>
    <lineage>
        <taxon>Bacteria</taxon>
        <taxon>Candidatus Collieribacteriota</taxon>
    </lineage>
</organism>
<dbReference type="STRING" id="1618392.UW41_C0001G0035"/>
<dbReference type="EMBL" id="LCIE01000001">
    <property type="protein sequence ID" value="KKT49889.1"/>
    <property type="molecule type" value="Genomic_DNA"/>
</dbReference>
<dbReference type="GO" id="GO:0032259">
    <property type="term" value="P:methylation"/>
    <property type="evidence" value="ECO:0007669"/>
    <property type="project" value="UniProtKB-KW"/>
</dbReference>
<dbReference type="Proteomes" id="UP000034172">
    <property type="component" value="Unassembled WGS sequence"/>
</dbReference>
<keyword evidence="3 7" id="KW-0808">Transferase</keyword>
<protein>
    <recommendedName>
        <fullName evidence="1">peptide chain release factor N(5)-glutamine methyltransferase</fullName>
        <ecNumber evidence="1">2.1.1.297</ecNumber>
    </recommendedName>
</protein>
<evidence type="ECO:0000313" key="8">
    <source>
        <dbReference type="Proteomes" id="UP000034172"/>
    </source>
</evidence>
<dbReference type="PANTHER" id="PTHR18895">
    <property type="entry name" value="HEMK METHYLTRANSFERASE"/>
    <property type="match status" value="1"/>
</dbReference>
<dbReference type="Gene3D" id="3.40.50.150">
    <property type="entry name" value="Vaccinia Virus protein VP39"/>
    <property type="match status" value="1"/>
</dbReference>
<evidence type="ECO:0000256" key="2">
    <source>
        <dbReference type="ARBA" id="ARBA00022603"/>
    </source>
</evidence>
<keyword evidence="2 7" id="KW-0489">Methyltransferase</keyword>
<dbReference type="EC" id="2.1.1.297" evidence="1"/>
<dbReference type="Pfam" id="PF05175">
    <property type="entry name" value="MTS"/>
    <property type="match status" value="1"/>
</dbReference>
<accession>A0A0G1KPJ7</accession>
<dbReference type="PATRIC" id="fig|1618392.3.peg.37"/>
<dbReference type="InterPro" id="IPR050320">
    <property type="entry name" value="N5-glutamine_MTase"/>
</dbReference>
<evidence type="ECO:0000256" key="5">
    <source>
        <dbReference type="ARBA" id="ARBA00048391"/>
    </source>
</evidence>
<gene>
    <name evidence="7" type="ORF">UW41_C0001G0035</name>
</gene>
<proteinExistence type="predicted"/>
<dbReference type="NCBIfam" id="TIGR00536">
    <property type="entry name" value="hemK_fam"/>
    <property type="match status" value="1"/>
</dbReference>
<evidence type="ECO:0000313" key="7">
    <source>
        <dbReference type="EMBL" id="KKT49889.1"/>
    </source>
</evidence>
<evidence type="ECO:0000256" key="3">
    <source>
        <dbReference type="ARBA" id="ARBA00022679"/>
    </source>
</evidence>
<evidence type="ECO:0000259" key="6">
    <source>
        <dbReference type="Pfam" id="PF05175"/>
    </source>
</evidence>
<evidence type="ECO:0000256" key="4">
    <source>
        <dbReference type="ARBA" id="ARBA00022691"/>
    </source>
</evidence>
<feature type="domain" description="Methyltransferase small" evidence="6">
    <location>
        <begin position="76"/>
        <end position="158"/>
    </location>
</feature>
<comment type="caution">
    <text evidence="7">The sequence shown here is derived from an EMBL/GenBank/DDBJ whole genome shotgun (WGS) entry which is preliminary data.</text>
</comment>
<dbReference type="CDD" id="cd02440">
    <property type="entry name" value="AdoMet_MTases"/>
    <property type="match status" value="1"/>
</dbReference>
<dbReference type="InterPro" id="IPR007848">
    <property type="entry name" value="Small_mtfrase_dom"/>
</dbReference>
<dbReference type="InterPro" id="IPR004556">
    <property type="entry name" value="HemK-like"/>
</dbReference>
<comment type="catalytic activity">
    <reaction evidence="5">
        <text>L-glutaminyl-[peptide chain release factor] + S-adenosyl-L-methionine = N(5)-methyl-L-glutaminyl-[peptide chain release factor] + S-adenosyl-L-homocysteine + H(+)</text>
        <dbReference type="Rhea" id="RHEA:42896"/>
        <dbReference type="Rhea" id="RHEA-COMP:10271"/>
        <dbReference type="Rhea" id="RHEA-COMP:10272"/>
        <dbReference type="ChEBI" id="CHEBI:15378"/>
        <dbReference type="ChEBI" id="CHEBI:30011"/>
        <dbReference type="ChEBI" id="CHEBI:57856"/>
        <dbReference type="ChEBI" id="CHEBI:59789"/>
        <dbReference type="ChEBI" id="CHEBI:61891"/>
        <dbReference type="EC" id="2.1.1.297"/>
    </reaction>
</comment>
<dbReference type="GO" id="GO:0102559">
    <property type="term" value="F:peptide chain release factor N(5)-glutamine methyltransferase activity"/>
    <property type="evidence" value="ECO:0007669"/>
    <property type="project" value="UniProtKB-EC"/>
</dbReference>
<name>A0A0G1KPJ7_9BACT</name>
<dbReference type="SUPFAM" id="SSF53335">
    <property type="entry name" value="S-adenosyl-L-methionine-dependent methyltransferases"/>
    <property type="match status" value="1"/>
</dbReference>
<sequence length="247" mass="27571">MNQRTLTPYEINHLQKHGFSKPLDSIGEQPVEYITGHAEFCGLDFLVNPSVLIPRLESEKIVHFAVDYINRQNLAHPAVADIGTGSGCLGLSVAAYLIKQNTPYTIYLSDISALAIKLAKENAGRILRSPENLFFQESNLLENYPHIKFDIILANLPYIPSNNIATLPESVKDFEPVSALDGGPGGTQTINRLLTQIPQYLSDRGIVIIEIDDTHDLNSFSFPQKLQASIERDLFDVPRFLIINQKE</sequence>
<evidence type="ECO:0000256" key="1">
    <source>
        <dbReference type="ARBA" id="ARBA00012771"/>
    </source>
</evidence>
<keyword evidence="4" id="KW-0949">S-adenosyl-L-methionine</keyword>
<dbReference type="AlphaFoldDB" id="A0A0G1KPJ7"/>